<evidence type="ECO:0000256" key="4">
    <source>
        <dbReference type="ARBA" id="ARBA00022737"/>
    </source>
</evidence>
<keyword evidence="3" id="KW-0808">Transferase</keyword>
<feature type="region of interest" description="Disordered" evidence="10">
    <location>
        <begin position="246"/>
        <end position="268"/>
    </location>
</feature>
<evidence type="ECO:0000256" key="6">
    <source>
        <dbReference type="ARBA" id="ARBA00023054"/>
    </source>
</evidence>
<dbReference type="PANTHER" id="PTHR44218:SF6">
    <property type="entry name" value="PROTEIN SUPPRESSOR OF PHYA-105 1"/>
    <property type="match status" value="1"/>
</dbReference>
<dbReference type="SUPFAM" id="SSF50978">
    <property type="entry name" value="WD40 repeat-like"/>
    <property type="match status" value="1"/>
</dbReference>
<dbReference type="Proteomes" id="UP001515500">
    <property type="component" value="Chromosome 20"/>
</dbReference>
<dbReference type="GO" id="GO:0009640">
    <property type="term" value="P:photomorphogenesis"/>
    <property type="evidence" value="ECO:0007669"/>
    <property type="project" value="InterPro"/>
</dbReference>
<dbReference type="InterPro" id="IPR011009">
    <property type="entry name" value="Kinase-like_dom_sf"/>
</dbReference>
<dbReference type="PANTHER" id="PTHR44218">
    <property type="entry name" value="PROTEIN SPA1-RELATED 2"/>
    <property type="match status" value="1"/>
</dbReference>
<dbReference type="InterPro" id="IPR019775">
    <property type="entry name" value="WD40_repeat_CS"/>
</dbReference>
<evidence type="ECO:0000256" key="10">
    <source>
        <dbReference type="SAM" id="MobiDB-lite"/>
    </source>
</evidence>
<dbReference type="InterPro" id="IPR001680">
    <property type="entry name" value="WD40_rpt"/>
</dbReference>
<dbReference type="PROSITE" id="PS00678">
    <property type="entry name" value="WD_REPEATS_1"/>
    <property type="match status" value="1"/>
</dbReference>
<dbReference type="InterPro" id="IPR015943">
    <property type="entry name" value="WD40/YVTN_repeat-like_dom_sf"/>
</dbReference>
<dbReference type="GO" id="GO:0005634">
    <property type="term" value="C:nucleus"/>
    <property type="evidence" value="ECO:0007669"/>
    <property type="project" value="UniProtKB-SubCell"/>
</dbReference>
<dbReference type="Gene3D" id="2.130.10.10">
    <property type="entry name" value="YVTN repeat-like/Quinoprotein amine dehydrogenase"/>
    <property type="match status" value="1"/>
</dbReference>
<evidence type="ECO:0000313" key="11">
    <source>
        <dbReference type="Proteomes" id="UP001515500"/>
    </source>
</evidence>
<keyword evidence="5" id="KW-0833">Ubl conjugation pathway</keyword>
<evidence type="ECO:0000256" key="8">
    <source>
        <dbReference type="ARBA" id="ARBA00084091"/>
    </source>
</evidence>
<dbReference type="GO" id="GO:0016740">
    <property type="term" value="F:transferase activity"/>
    <property type="evidence" value="ECO:0007669"/>
    <property type="project" value="UniProtKB-KW"/>
</dbReference>
<dbReference type="PROSITE" id="PS50294">
    <property type="entry name" value="WD_REPEATS_REGION"/>
    <property type="match status" value="1"/>
</dbReference>
<evidence type="ECO:0000256" key="7">
    <source>
        <dbReference type="ARBA" id="ARBA00023242"/>
    </source>
</evidence>
<keyword evidence="2 9" id="KW-0853">WD repeat</keyword>
<evidence type="ECO:0000256" key="1">
    <source>
        <dbReference type="ARBA" id="ARBA00004123"/>
    </source>
</evidence>
<keyword evidence="11" id="KW-1185">Reference proteome</keyword>
<evidence type="ECO:0000256" key="3">
    <source>
        <dbReference type="ARBA" id="ARBA00022679"/>
    </source>
</evidence>
<accession>A0AB40ALN8</accession>
<dbReference type="PRINTS" id="PR00320">
    <property type="entry name" value="GPROTEINBRPT"/>
</dbReference>
<dbReference type="GO" id="GO:0042802">
    <property type="term" value="F:identical protein binding"/>
    <property type="evidence" value="ECO:0007669"/>
    <property type="project" value="UniProtKB-ARBA"/>
</dbReference>
<gene>
    <name evidence="12" type="primary">LOC120251272</name>
</gene>
<comment type="subcellular location">
    <subcellularLocation>
        <location evidence="1">Nucleus</location>
    </subcellularLocation>
</comment>
<keyword evidence="6" id="KW-0175">Coiled coil</keyword>
<name>A0AB40ALN8_DIOCR</name>
<sequence>MEGATDLNESLENAACPPHMKRKENDQPPQQPENCNVALENPTPIISTEAGWAEQLSMETLAGEEVNTSQSGSEALCTNPRLPDNPGMMVEELTLNNYKSSHLAMGGCSSSGDSSRKGFWQNFRNIAGGSRDAACRESLVMGDVVDTNCLFTPQFWAPRPQPFLQSDNYHSKVSDHKSESEHNVASANARFPSGVRTKILSSSGFPQFQVKSNLKGKGVAYKHQGIPDSPGSVIQDNNEKQAGNLEKASDTLQKPITKPDDASLLRGGRLGTPCLQNDGINLREWLKVRRQKLNKAEMLHIFKQILELVDISHSQGQYLQHLRPSYFTILPSNQVKYVGSFRSNCQTELPSDPVDQDVHYLENNLKRKRFSEQAMDKREVSPKYLRQSKHSYIAMQQYSVGAFGGASKGDHVRGSDAGSFRPGNSGCDFREQIKFGELYKSQTMPSNPTVSSGGLCKSISEIVKLEDRWYASPEELNKNTSAFASNIYSLGVLLFELFCFFESWEAHSSAMSDLLHRILPPNFLSESPKEAGFCLWLLHPEPSLRPKSRDILLSDLISEGRDLSSLDHSSASIDEEDAEAELLLHFLLVLKEQKEKKAEKLVSDVGCLTSDIEEVERRQLARLTPLAVAGNPQANVGDNLDVHPWEGPNLETSSSLRMPSMGAERLMRNMDQLENAYFSIRANVELPVTNVTTRADTDVLKIRDKWGRFQNDDDMLNPGRESSDRLGAFFDGLCKYARYSKFEVRGCLRNIDILNSANVICSLSFDRDEDFFAAAGVSKKIKIFELDALLNDNVDIHYPVIEMSSRSKLSCVCWNSYIKNYLASTDYEGVIQLWDASTGQGFTQYVEHQKRAWSVDFSPVDPTKLASGSDDCSVKLWSINEKNCINTIRNVANVCCVQFSSHSSHLLAFGSADYKIYCYDLRNTRIPWCTLDGHGKAVSYVKFVDPETLVSASTDNSLKLWDLNKTNATGLSASACTMSLTGHVNEKNFVGLSVCDGYIACGSESNEVYSYYKTLPMPVTSHKFGSIDPITGQETGDDNGQFVSSVCWRGKSSMVVAANSSGSIKLLQMV</sequence>
<dbReference type="InterPro" id="IPR044630">
    <property type="entry name" value="SPA1/2/3/4"/>
</dbReference>
<feature type="region of interest" description="Disordered" evidence="10">
    <location>
        <begin position="1"/>
        <end position="38"/>
    </location>
</feature>
<evidence type="ECO:0000256" key="9">
    <source>
        <dbReference type="PROSITE-ProRule" id="PRU00221"/>
    </source>
</evidence>
<proteinExistence type="predicted"/>
<dbReference type="GO" id="GO:0009585">
    <property type="term" value="P:red, far-red light phototransduction"/>
    <property type="evidence" value="ECO:0007669"/>
    <property type="project" value="UniProtKB-KW"/>
</dbReference>
<dbReference type="FunFam" id="2.130.10.10:FF:000090">
    <property type="entry name" value="E3 ubiquitin-protein ligase RFWD2 isoform X1"/>
    <property type="match status" value="1"/>
</dbReference>
<feature type="repeat" description="WD" evidence="9">
    <location>
        <begin position="845"/>
        <end position="887"/>
    </location>
</feature>
<evidence type="ECO:0000256" key="5">
    <source>
        <dbReference type="ARBA" id="ARBA00022786"/>
    </source>
</evidence>
<dbReference type="InterPro" id="IPR036322">
    <property type="entry name" value="WD40_repeat_dom_sf"/>
</dbReference>
<keyword evidence="8" id="KW-0607">Phytochrome signaling pathway</keyword>
<dbReference type="PROSITE" id="PS50082">
    <property type="entry name" value="WD_REPEATS_2"/>
    <property type="match status" value="2"/>
</dbReference>
<dbReference type="SUPFAM" id="SSF56112">
    <property type="entry name" value="Protein kinase-like (PK-like)"/>
    <property type="match status" value="1"/>
</dbReference>
<dbReference type="AlphaFoldDB" id="A0AB40ALN8"/>
<protein>
    <submittedName>
        <fullName evidence="12">Protein SUPPRESSOR OF PHYA-105 1-like</fullName>
    </submittedName>
</protein>
<evidence type="ECO:0000313" key="12">
    <source>
        <dbReference type="RefSeq" id="XP_039115764.1"/>
    </source>
</evidence>
<dbReference type="RefSeq" id="XP_039115764.1">
    <property type="nucleotide sequence ID" value="XM_039259830.1"/>
</dbReference>
<organism evidence="11 12">
    <name type="scientific">Dioscorea cayennensis subsp. rotundata</name>
    <name type="common">White Guinea yam</name>
    <name type="synonym">Dioscorea rotundata</name>
    <dbReference type="NCBI Taxonomy" id="55577"/>
    <lineage>
        <taxon>Eukaryota</taxon>
        <taxon>Viridiplantae</taxon>
        <taxon>Streptophyta</taxon>
        <taxon>Embryophyta</taxon>
        <taxon>Tracheophyta</taxon>
        <taxon>Spermatophyta</taxon>
        <taxon>Magnoliopsida</taxon>
        <taxon>Liliopsida</taxon>
        <taxon>Dioscoreales</taxon>
        <taxon>Dioscoreaceae</taxon>
        <taxon>Dioscorea</taxon>
    </lineage>
</organism>
<dbReference type="Pfam" id="PF00400">
    <property type="entry name" value="WD40"/>
    <property type="match status" value="2"/>
</dbReference>
<keyword evidence="4" id="KW-0677">Repeat</keyword>
<dbReference type="InterPro" id="IPR020472">
    <property type="entry name" value="WD40_PAC1"/>
</dbReference>
<dbReference type="Gene3D" id="1.10.510.10">
    <property type="entry name" value="Transferase(Phosphotransferase) domain 1"/>
    <property type="match status" value="1"/>
</dbReference>
<dbReference type="SMART" id="SM00320">
    <property type="entry name" value="WD40"/>
    <property type="match status" value="7"/>
</dbReference>
<dbReference type="GeneID" id="120251272"/>
<feature type="repeat" description="WD" evidence="9">
    <location>
        <begin position="931"/>
        <end position="971"/>
    </location>
</feature>
<reference evidence="12" key="1">
    <citation type="submission" date="2025-08" db="UniProtKB">
        <authorList>
            <consortium name="RefSeq"/>
        </authorList>
    </citation>
    <scope>IDENTIFICATION</scope>
</reference>
<evidence type="ECO:0000256" key="2">
    <source>
        <dbReference type="ARBA" id="ARBA00022574"/>
    </source>
</evidence>
<keyword evidence="7" id="KW-0539">Nucleus</keyword>